<dbReference type="Proteomes" id="UP000182993">
    <property type="component" value="Chromosome"/>
</dbReference>
<proteinExistence type="predicted"/>
<gene>
    <name evidence="1" type="ORF">A0O31_01967</name>
</gene>
<organism evidence="1 2">
    <name type="scientific">Thermus brockianus</name>
    <dbReference type="NCBI Taxonomy" id="56956"/>
    <lineage>
        <taxon>Bacteria</taxon>
        <taxon>Thermotogati</taxon>
        <taxon>Deinococcota</taxon>
        <taxon>Deinococci</taxon>
        <taxon>Thermales</taxon>
        <taxon>Thermaceae</taxon>
        <taxon>Thermus</taxon>
    </lineage>
</organism>
<dbReference type="STRING" id="56956.A0O31_01967"/>
<reference evidence="2" key="1">
    <citation type="submission" date="2016-06" db="EMBL/GenBank/DDBJ databases">
        <title>Whole genome sequencing of Thermus brockianus strain GE-1.</title>
        <authorList>
            <person name="Schaefers C."/>
            <person name="Blank S."/>
            <person name="Wiebusch S."/>
            <person name="Elleuche S."/>
            <person name="Antranikian G."/>
        </authorList>
    </citation>
    <scope>NUCLEOTIDE SEQUENCE [LARGE SCALE GENOMIC DNA]</scope>
    <source>
        <strain evidence="2">GE-1</strain>
    </source>
</reference>
<sequence>MRALPHPHLPTFASEGGVLRAKALRDYLLALGERYARYAPLPQVALYVLSEKDWRAQLPYPYGLPFQHSGKEGLALYAPLTYPERLLHRLREALLPLGPPPGEIPAFLDLNLGHEYAHAVQVAWRLRTGARWLDEFFANYLFLLALKEAWPHLAENLLAWCRYLARLTPPKTSLSAYERRRGGLAGALWFQAQFTLKAEELLQEEGDRLLKAFLAAAPLDRRKGHRLLLALYPGLKDWFAGFGLKAAPEAAPSPPPNP</sequence>
<evidence type="ECO:0000313" key="1">
    <source>
        <dbReference type="EMBL" id="APD10040.1"/>
    </source>
</evidence>
<dbReference type="KEGG" id="tbc:A0O31_01967"/>
<accession>A0A1J0LV02</accession>
<evidence type="ECO:0000313" key="2">
    <source>
        <dbReference type="Proteomes" id="UP000182993"/>
    </source>
</evidence>
<dbReference type="OrthoDB" id="31151at2"/>
<dbReference type="EMBL" id="CP016312">
    <property type="protein sequence ID" value="APD10040.1"/>
    <property type="molecule type" value="Genomic_DNA"/>
</dbReference>
<name>A0A1J0LV02_THEBO</name>
<dbReference type="RefSeq" id="WP_071677648.1">
    <property type="nucleotide sequence ID" value="NZ_CP016312.1"/>
</dbReference>
<protein>
    <submittedName>
        <fullName evidence="1">Uncharacterized protein</fullName>
    </submittedName>
</protein>
<dbReference type="AlphaFoldDB" id="A0A1J0LV02"/>